<feature type="transmembrane region" description="Helical" evidence="5">
    <location>
        <begin position="320"/>
        <end position="338"/>
    </location>
</feature>
<proteinExistence type="predicted"/>
<name>A0A7Z0D4Q9_9MICO</name>
<accession>A0A7Z0D4Q9</accession>
<comment type="subcellular location">
    <subcellularLocation>
        <location evidence="1">Membrane</location>
        <topology evidence="1">Multi-pass membrane protein</topology>
    </subcellularLocation>
</comment>
<gene>
    <name evidence="7" type="ORF">BJY26_003154</name>
</gene>
<evidence type="ECO:0000313" key="8">
    <source>
        <dbReference type="Proteomes" id="UP000539111"/>
    </source>
</evidence>
<dbReference type="RefSeq" id="WP_179429132.1">
    <property type="nucleotide sequence ID" value="NZ_JACBZP010000001.1"/>
</dbReference>
<dbReference type="GO" id="GO:0016020">
    <property type="term" value="C:membrane"/>
    <property type="evidence" value="ECO:0007669"/>
    <property type="project" value="UniProtKB-SubCell"/>
</dbReference>
<dbReference type="InterPro" id="IPR049453">
    <property type="entry name" value="Memb_transporter_dom"/>
</dbReference>
<feature type="transmembrane region" description="Helical" evidence="5">
    <location>
        <begin position="62"/>
        <end position="85"/>
    </location>
</feature>
<evidence type="ECO:0000256" key="2">
    <source>
        <dbReference type="ARBA" id="ARBA00022692"/>
    </source>
</evidence>
<comment type="caution">
    <text evidence="7">The sequence shown here is derived from an EMBL/GenBank/DDBJ whole genome shotgun (WGS) entry which is preliminary data.</text>
</comment>
<dbReference type="Pfam" id="PF13515">
    <property type="entry name" value="FUSC_2"/>
    <property type="match status" value="1"/>
</dbReference>
<evidence type="ECO:0000259" key="6">
    <source>
        <dbReference type="Pfam" id="PF13515"/>
    </source>
</evidence>
<evidence type="ECO:0000313" key="7">
    <source>
        <dbReference type="EMBL" id="NYI68848.1"/>
    </source>
</evidence>
<evidence type="ECO:0000256" key="5">
    <source>
        <dbReference type="SAM" id="Phobius"/>
    </source>
</evidence>
<dbReference type="Proteomes" id="UP000539111">
    <property type="component" value="Unassembled WGS sequence"/>
</dbReference>
<sequence>MVYFSGLRLGRVDFEAAFRASISMLAPLLVLYAFGDLQLSAYATFGAFTSLYGRYEAYRQRITTVAVAGLALLTVISTATVAAAFDWPAPVRLAALFIITAGGVVLSSVMRWIPFGPIFYVFGFSVCVIIPTSPSQVLPRIGLAAAAAAFSWLVCMSGWMVRRRAPDTVRRRLRTLTSSPRAPGAASDPVVYGVALETTVALAVALWLASLTTLGHGYWAAVTVAATLPRPYAPHAFTRIFHRVLGTAAGVVVAGMYLYLQPPLLVVILVIGVCQFGAEIFVGKIYGVALLFITPLALSVGKLSTAMSTESLLTDRLFETLIGGVVAAIVVWIVKFVGRYRTPVAGTD</sequence>
<keyword evidence="2 5" id="KW-0812">Transmembrane</keyword>
<feature type="transmembrane region" description="Helical" evidence="5">
    <location>
        <begin position="117"/>
        <end position="135"/>
    </location>
</feature>
<feature type="transmembrane region" description="Helical" evidence="5">
    <location>
        <begin position="141"/>
        <end position="161"/>
    </location>
</feature>
<feature type="transmembrane region" description="Helical" evidence="5">
    <location>
        <begin position="289"/>
        <end position="308"/>
    </location>
</feature>
<organism evidence="7 8">
    <name type="scientific">Spelaeicoccus albus</name>
    <dbReference type="NCBI Taxonomy" id="1280376"/>
    <lineage>
        <taxon>Bacteria</taxon>
        <taxon>Bacillati</taxon>
        <taxon>Actinomycetota</taxon>
        <taxon>Actinomycetes</taxon>
        <taxon>Micrococcales</taxon>
        <taxon>Brevibacteriaceae</taxon>
        <taxon>Spelaeicoccus</taxon>
    </lineage>
</organism>
<protein>
    <recommendedName>
        <fullName evidence="6">Integral membrane bound transporter domain-containing protein</fullName>
    </recommendedName>
</protein>
<dbReference type="AlphaFoldDB" id="A0A7Z0D4Q9"/>
<evidence type="ECO:0000256" key="4">
    <source>
        <dbReference type="ARBA" id="ARBA00023136"/>
    </source>
</evidence>
<reference evidence="7 8" key="1">
    <citation type="submission" date="2020-07" db="EMBL/GenBank/DDBJ databases">
        <title>Sequencing the genomes of 1000 actinobacteria strains.</title>
        <authorList>
            <person name="Klenk H.-P."/>
        </authorList>
    </citation>
    <scope>NUCLEOTIDE SEQUENCE [LARGE SCALE GENOMIC DNA]</scope>
    <source>
        <strain evidence="7 8">DSM 26341</strain>
    </source>
</reference>
<feature type="domain" description="Integral membrane bound transporter" evidence="6">
    <location>
        <begin position="204"/>
        <end position="330"/>
    </location>
</feature>
<keyword evidence="8" id="KW-1185">Reference proteome</keyword>
<keyword evidence="4 5" id="KW-0472">Membrane</keyword>
<dbReference type="EMBL" id="JACBZP010000001">
    <property type="protein sequence ID" value="NYI68848.1"/>
    <property type="molecule type" value="Genomic_DNA"/>
</dbReference>
<keyword evidence="3 5" id="KW-1133">Transmembrane helix</keyword>
<feature type="transmembrane region" description="Helical" evidence="5">
    <location>
        <begin position="12"/>
        <end position="33"/>
    </location>
</feature>
<feature type="transmembrane region" description="Helical" evidence="5">
    <location>
        <begin position="91"/>
        <end position="110"/>
    </location>
</feature>
<evidence type="ECO:0000256" key="1">
    <source>
        <dbReference type="ARBA" id="ARBA00004141"/>
    </source>
</evidence>
<evidence type="ECO:0000256" key="3">
    <source>
        <dbReference type="ARBA" id="ARBA00022989"/>
    </source>
</evidence>